<reference evidence="2" key="1">
    <citation type="submission" date="2021-01" db="EMBL/GenBank/DDBJ databases">
        <authorList>
            <person name="Corre E."/>
            <person name="Pelletier E."/>
            <person name="Niang G."/>
            <person name="Scheremetjew M."/>
            <person name="Finn R."/>
            <person name="Kale V."/>
            <person name="Holt S."/>
            <person name="Cochrane G."/>
            <person name="Meng A."/>
            <person name="Brown T."/>
            <person name="Cohen L."/>
        </authorList>
    </citation>
    <scope>NUCLEOTIDE SEQUENCE</scope>
    <source>
        <strain evidence="2">CCMP443</strain>
    </source>
</reference>
<name>A0A7S0YUH0_9CRYP</name>
<proteinExistence type="predicted"/>
<evidence type="ECO:0000313" key="2">
    <source>
        <dbReference type="EMBL" id="CAD8793734.1"/>
    </source>
</evidence>
<dbReference type="AlphaFoldDB" id="A0A7S0YUH0"/>
<dbReference type="EMBL" id="HBFN01013253">
    <property type="protein sequence ID" value="CAD8793734.1"/>
    <property type="molecule type" value="Transcribed_RNA"/>
</dbReference>
<organism evidence="2">
    <name type="scientific">Hemiselmis tepida</name>
    <dbReference type="NCBI Taxonomy" id="464990"/>
    <lineage>
        <taxon>Eukaryota</taxon>
        <taxon>Cryptophyceae</taxon>
        <taxon>Cryptomonadales</taxon>
        <taxon>Hemiselmidaceae</taxon>
        <taxon>Hemiselmis</taxon>
    </lineage>
</organism>
<feature type="region of interest" description="Disordered" evidence="1">
    <location>
        <begin position="189"/>
        <end position="212"/>
    </location>
</feature>
<sequence length="212" mass="23953">MCFIHVWKRPRCAIARGRLTQHEVDGADEMSVPIAYKMFGPWSIRNHAQAKGHVGERICVVDGDGRHRPDLYDNVSFRRFNNDPLECYFSKMGHETVKGWCIHYSATCDETEKQVLAAEGKLGYKLPTPPNTALSANLIFKRLSMEKLEKLRGAGADVATLMMSTPQGSQEWHGYRNARICQEALRVRASARGRRGSDRDPDAAETTRQHPL</sequence>
<gene>
    <name evidence="2" type="ORF">HTEP1355_LOCUS7629</name>
</gene>
<protein>
    <submittedName>
        <fullName evidence="2">Uncharacterized protein</fullName>
    </submittedName>
</protein>
<evidence type="ECO:0000256" key="1">
    <source>
        <dbReference type="SAM" id="MobiDB-lite"/>
    </source>
</evidence>
<accession>A0A7S0YUH0</accession>
<feature type="compositionally biased region" description="Basic and acidic residues" evidence="1">
    <location>
        <begin position="195"/>
        <end position="212"/>
    </location>
</feature>